<feature type="domain" description="DUF4470" evidence="1">
    <location>
        <begin position="113"/>
        <end position="231"/>
    </location>
</feature>
<evidence type="ECO:0000259" key="1">
    <source>
        <dbReference type="Pfam" id="PF14737"/>
    </source>
</evidence>
<sequence>MLSFTNLKRECSKMRETRNFRLFEVSFGSGMLIQRLQFELPSLNRSWIIFVSWKYCSKQCQEAHWSSHKKDCRHPYNRPDWKPTWVSENREPAFAGSDTPQTHFGTHWAPEYLWGNTPAVDYLQLERNEGIIESVDRDFNLCFAGGFKSSVLPDCTQIMSDISLASGDIRNLVMTVNGLPDDYQGRCKILLNDRSDHVTVRNILILYALLRDGPSPELAAETALHLMYSAALRSSDSSELRHCINAVYGDVMSVFVQSPAFSSIIRMNLGGMRRKSFPIRGVGTLSIEQAASNLFGEALTKLQASHNLQDSRKAMHDVMLSPERVDYRDRYLSGLKPSHRLSFLRFRESGILLPFGDADLETFQEPNQLLFTASGKWVSMDSANPLFSWNVNEVVKSGQAHGLDNADIYGCLFVHVKAQFLEFARRVEKLHIDIHVSQLDARVASVLLQKGEMNPTLFGINPKFDRIETSNIADYAGIPSVLQDWSPVLNRGNKNAVVLVYLMNWVMKQPGASYSMMGPMATTNMKDLMERTSSMLDVDLRALIFKANMRRDPAFNNVLYNIDVFLDNHKHLQDCLTSIETNHITELCKLQLRTRNRICSKRFGVPLGARPNALPSVTKTEFYNIYMVGGCEPGVRFLEFGLSLNTTM</sequence>
<dbReference type="Gene3D" id="6.10.140.2220">
    <property type="match status" value="1"/>
</dbReference>
<gene>
    <name evidence="2" type="ORF">F5890DRAFT_1551704</name>
</gene>
<evidence type="ECO:0000313" key="2">
    <source>
        <dbReference type="EMBL" id="KAJ3987054.1"/>
    </source>
</evidence>
<name>A0AA38UVF5_9AGAR</name>
<reference evidence="2" key="1">
    <citation type="submission" date="2022-08" db="EMBL/GenBank/DDBJ databases">
        <authorList>
            <consortium name="DOE Joint Genome Institute"/>
            <person name="Min B."/>
            <person name="Riley R."/>
            <person name="Sierra-Patev S."/>
            <person name="Naranjo-Ortiz M."/>
            <person name="Looney B."/>
            <person name="Konkel Z."/>
            <person name="Slot J.C."/>
            <person name="Sakamoto Y."/>
            <person name="Steenwyk J.L."/>
            <person name="Rokas A."/>
            <person name="Carro J."/>
            <person name="Camarero S."/>
            <person name="Ferreira P."/>
            <person name="Molpeceres G."/>
            <person name="Ruiz-Duenas F.J."/>
            <person name="Serrano A."/>
            <person name="Henrissat B."/>
            <person name="Drula E."/>
            <person name="Hughes K.W."/>
            <person name="Mata J.L."/>
            <person name="Ishikawa N.K."/>
            <person name="Vargas-Isla R."/>
            <person name="Ushijima S."/>
            <person name="Smith C.A."/>
            <person name="Ahrendt S."/>
            <person name="Andreopoulos W."/>
            <person name="He G."/>
            <person name="Labutti K."/>
            <person name="Lipzen A."/>
            <person name="Ng V."/>
            <person name="Sandor L."/>
            <person name="Barry K."/>
            <person name="Martinez A.T."/>
            <person name="Xiao Y."/>
            <person name="Gibbons J.G."/>
            <person name="Terashima K."/>
            <person name="Hibbett D.S."/>
            <person name="Grigoriev I.V."/>
        </authorList>
    </citation>
    <scope>NUCLEOTIDE SEQUENCE</scope>
    <source>
        <strain evidence="2">TFB7829</strain>
    </source>
</reference>
<dbReference type="Pfam" id="PF14737">
    <property type="entry name" value="DUF4470"/>
    <property type="match status" value="1"/>
</dbReference>
<dbReference type="InterPro" id="IPR027974">
    <property type="entry name" value="DUF4470"/>
</dbReference>
<comment type="caution">
    <text evidence="2">The sequence shown here is derived from an EMBL/GenBank/DDBJ whole genome shotgun (WGS) entry which is preliminary data.</text>
</comment>
<dbReference type="SUPFAM" id="SSF144232">
    <property type="entry name" value="HIT/MYND zinc finger-like"/>
    <property type="match status" value="1"/>
</dbReference>
<dbReference type="AlphaFoldDB" id="A0AA38UVF5"/>
<dbReference type="EMBL" id="MU801929">
    <property type="protein sequence ID" value="KAJ3987054.1"/>
    <property type="molecule type" value="Genomic_DNA"/>
</dbReference>
<protein>
    <recommendedName>
        <fullName evidence="1">DUF4470 domain-containing protein</fullName>
    </recommendedName>
</protein>
<organism evidence="2 3">
    <name type="scientific">Lentinula detonsa</name>
    <dbReference type="NCBI Taxonomy" id="2804962"/>
    <lineage>
        <taxon>Eukaryota</taxon>
        <taxon>Fungi</taxon>
        <taxon>Dikarya</taxon>
        <taxon>Basidiomycota</taxon>
        <taxon>Agaricomycotina</taxon>
        <taxon>Agaricomycetes</taxon>
        <taxon>Agaricomycetidae</taxon>
        <taxon>Agaricales</taxon>
        <taxon>Marasmiineae</taxon>
        <taxon>Omphalotaceae</taxon>
        <taxon>Lentinula</taxon>
    </lineage>
</organism>
<evidence type="ECO:0000313" key="3">
    <source>
        <dbReference type="Proteomes" id="UP001163850"/>
    </source>
</evidence>
<dbReference type="Proteomes" id="UP001163850">
    <property type="component" value="Unassembled WGS sequence"/>
</dbReference>
<proteinExistence type="predicted"/>
<accession>A0AA38UVF5</accession>